<evidence type="ECO:0000313" key="2">
    <source>
        <dbReference type="Proteomes" id="UP000308600"/>
    </source>
</evidence>
<reference evidence="1 2" key="1">
    <citation type="journal article" date="2019" name="Nat. Ecol. Evol.">
        <title>Megaphylogeny resolves global patterns of mushroom evolution.</title>
        <authorList>
            <person name="Varga T."/>
            <person name="Krizsan K."/>
            <person name="Foldi C."/>
            <person name="Dima B."/>
            <person name="Sanchez-Garcia M."/>
            <person name="Sanchez-Ramirez S."/>
            <person name="Szollosi G.J."/>
            <person name="Szarkandi J.G."/>
            <person name="Papp V."/>
            <person name="Albert L."/>
            <person name="Andreopoulos W."/>
            <person name="Angelini C."/>
            <person name="Antonin V."/>
            <person name="Barry K.W."/>
            <person name="Bougher N.L."/>
            <person name="Buchanan P."/>
            <person name="Buyck B."/>
            <person name="Bense V."/>
            <person name="Catcheside P."/>
            <person name="Chovatia M."/>
            <person name="Cooper J."/>
            <person name="Damon W."/>
            <person name="Desjardin D."/>
            <person name="Finy P."/>
            <person name="Geml J."/>
            <person name="Haridas S."/>
            <person name="Hughes K."/>
            <person name="Justo A."/>
            <person name="Karasinski D."/>
            <person name="Kautmanova I."/>
            <person name="Kiss B."/>
            <person name="Kocsube S."/>
            <person name="Kotiranta H."/>
            <person name="LaButti K.M."/>
            <person name="Lechner B.E."/>
            <person name="Liimatainen K."/>
            <person name="Lipzen A."/>
            <person name="Lukacs Z."/>
            <person name="Mihaltcheva S."/>
            <person name="Morgado L.N."/>
            <person name="Niskanen T."/>
            <person name="Noordeloos M.E."/>
            <person name="Ohm R.A."/>
            <person name="Ortiz-Santana B."/>
            <person name="Ovrebo C."/>
            <person name="Racz N."/>
            <person name="Riley R."/>
            <person name="Savchenko A."/>
            <person name="Shiryaev A."/>
            <person name="Soop K."/>
            <person name="Spirin V."/>
            <person name="Szebenyi C."/>
            <person name="Tomsovsky M."/>
            <person name="Tulloss R.E."/>
            <person name="Uehling J."/>
            <person name="Grigoriev I.V."/>
            <person name="Vagvolgyi C."/>
            <person name="Papp T."/>
            <person name="Martin F.M."/>
            <person name="Miettinen O."/>
            <person name="Hibbett D.S."/>
            <person name="Nagy L.G."/>
        </authorList>
    </citation>
    <scope>NUCLEOTIDE SEQUENCE [LARGE SCALE GENOMIC DNA]</scope>
    <source>
        <strain evidence="1 2">NL-1719</strain>
    </source>
</reference>
<dbReference type="Proteomes" id="UP000308600">
    <property type="component" value="Unassembled WGS sequence"/>
</dbReference>
<protein>
    <submittedName>
        <fullName evidence="1">Uncharacterized protein</fullName>
    </submittedName>
</protein>
<name>A0ACD3B0C2_9AGAR</name>
<gene>
    <name evidence="1" type="ORF">BDN72DRAFT_895987</name>
</gene>
<feature type="non-terminal residue" evidence="1">
    <location>
        <position position="237"/>
    </location>
</feature>
<dbReference type="EMBL" id="ML208304">
    <property type="protein sequence ID" value="TFK71014.1"/>
    <property type="molecule type" value="Genomic_DNA"/>
</dbReference>
<accession>A0ACD3B0C2</accession>
<organism evidence="1 2">
    <name type="scientific">Pluteus cervinus</name>
    <dbReference type="NCBI Taxonomy" id="181527"/>
    <lineage>
        <taxon>Eukaryota</taxon>
        <taxon>Fungi</taxon>
        <taxon>Dikarya</taxon>
        <taxon>Basidiomycota</taxon>
        <taxon>Agaricomycotina</taxon>
        <taxon>Agaricomycetes</taxon>
        <taxon>Agaricomycetidae</taxon>
        <taxon>Agaricales</taxon>
        <taxon>Pluteineae</taxon>
        <taxon>Pluteaceae</taxon>
        <taxon>Pluteus</taxon>
    </lineage>
</organism>
<keyword evidence="2" id="KW-1185">Reference proteome</keyword>
<proteinExistence type="predicted"/>
<evidence type="ECO:0000313" key="1">
    <source>
        <dbReference type="EMBL" id="TFK71014.1"/>
    </source>
</evidence>
<sequence length="237" mass="26078">MLPPIAPAIGLLVAAQAIKGAHYMAQSPEDEASATLLVQWLVLDLALCASIFLSPLFGLQQYKAWVASALLLSENVDLVLYQRLVAAEQIDFFEFNEPHGRKTTPPHKSSPWNLLQPFKKGPDGNQEPYSHGQHDAGLPALNTAQMNPDGGSFCISQADGAVFIPILLNNIRLAGLRYSFGDVRSGQDDTYNSVATIDLTHQQLKHMETKYHESCKKRRDCPSGGDMEKTQSLVYVQ</sequence>